<evidence type="ECO:0000313" key="3">
    <source>
        <dbReference type="Proteomes" id="UP000238350"/>
    </source>
</evidence>
<protein>
    <submittedName>
        <fullName evidence="2">Uncharacterized protein</fullName>
    </submittedName>
</protein>
<evidence type="ECO:0000256" key="1">
    <source>
        <dbReference type="SAM" id="MobiDB-lite"/>
    </source>
</evidence>
<accession>A0A2T0FIU3</accession>
<name>A0A2T0FIU3_9ASCO</name>
<dbReference type="RefSeq" id="XP_024664868.1">
    <property type="nucleotide sequence ID" value="XM_024809100.1"/>
</dbReference>
<evidence type="ECO:0000313" key="2">
    <source>
        <dbReference type="EMBL" id="PRT54923.1"/>
    </source>
</evidence>
<feature type="region of interest" description="Disordered" evidence="1">
    <location>
        <begin position="279"/>
        <end position="301"/>
    </location>
</feature>
<feature type="region of interest" description="Disordered" evidence="1">
    <location>
        <begin position="1"/>
        <end position="100"/>
    </location>
</feature>
<proteinExistence type="predicted"/>
<feature type="region of interest" description="Disordered" evidence="1">
    <location>
        <begin position="406"/>
        <end position="468"/>
    </location>
</feature>
<feature type="compositionally biased region" description="Polar residues" evidence="1">
    <location>
        <begin position="74"/>
        <end position="86"/>
    </location>
</feature>
<keyword evidence="3" id="KW-1185">Reference proteome</keyword>
<gene>
    <name evidence="2" type="ORF">B9G98_02543</name>
</gene>
<reference evidence="2 3" key="1">
    <citation type="submission" date="2017-04" db="EMBL/GenBank/DDBJ databases">
        <title>Genome sequencing of [Candida] sorbophila.</title>
        <authorList>
            <person name="Ahn J.O."/>
        </authorList>
    </citation>
    <scope>NUCLEOTIDE SEQUENCE [LARGE SCALE GENOMIC DNA]</scope>
    <source>
        <strain evidence="2 3">DS02</strain>
    </source>
</reference>
<sequence>MSSLATGTSVGILESQPAKPLVGPPAIDENVKSETNTHHDTDEDKLPTGASATVSNDGDSEGENTDPEPLVQQLDEQQNDTAQTDAGQRPDSVDGLASVGVPVLPENTSRINDIRLKQTELAGHYSTLAGALAAALTGRANLSVAKIDTASLADPESTIVAEIHSSNSGLRMKKEKPLNLFKYQQRQIKSAGAINVGVIWREFYKQKAELTWRMHEEIIAKISGLEKGRLSRMRTDPGPLEVISNNLNVVRNLGSDPRLLPTNDKNIEKDMNLLRRKIAASKKDGDQSDDDDDDIDEEYPSEKEQNLHALLYEPTQEQNSCLYNLAVVAQPASDQLIDLLSVGNNELSQSQKPLQQDPVTSQPIAVQEYLPPTAQPTRYNSGQGQEQHIPVKAPELSEHKEISSAIEPQMAPGPRSNPITKSASHGPTHKRTSSQTSTRRSSSRQRKTSSKQSPPQKRPRVDHSPLVPPVQMSLMNSQMGQQVPMNQMHMQPQQVQMPMPAGMQMSMHSPQQVVTAPHQMPAISPMNPQSQVSNGVQSMSYLQPQMLHPMYQNAQQMPPQMQMAPMQMQMPMAGYGVPSGYEPQQAGMPGVPMNMYPGGMPPMMPVYGDMYFQNPMMQQMAAYPQFDDKGNAVYYSVAQTGTNLPSN</sequence>
<organism evidence="2 3">
    <name type="scientific">Wickerhamiella sorbophila</name>
    <dbReference type="NCBI Taxonomy" id="45607"/>
    <lineage>
        <taxon>Eukaryota</taxon>
        <taxon>Fungi</taxon>
        <taxon>Dikarya</taxon>
        <taxon>Ascomycota</taxon>
        <taxon>Saccharomycotina</taxon>
        <taxon>Dipodascomycetes</taxon>
        <taxon>Dipodascales</taxon>
        <taxon>Trichomonascaceae</taxon>
        <taxon>Wickerhamiella</taxon>
    </lineage>
</organism>
<comment type="caution">
    <text evidence="2">The sequence shown here is derived from an EMBL/GenBank/DDBJ whole genome shotgun (WGS) entry which is preliminary data.</text>
</comment>
<dbReference type="EMBL" id="NDIQ01000021">
    <property type="protein sequence ID" value="PRT54923.1"/>
    <property type="molecule type" value="Genomic_DNA"/>
</dbReference>
<dbReference type="AlphaFoldDB" id="A0A2T0FIU3"/>
<feature type="compositionally biased region" description="Basic and acidic residues" evidence="1">
    <location>
        <begin position="29"/>
        <end position="46"/>
    </location>
</feature>
<dbReference type="Proteomes" id="UP000238350">
    <property type="component" value="Unassembled WGS sequence"/>
</dbReference>
<feature type="compositionally biased region" description="Acidic residues" evidence="1">
    <location>
        <begin position="287"/>
        <end position="299"/>
    </location>
</feature>
<dbReference type="GeneID" id="36516291"/>